<dbReference type="GO" id="GO:0006357">
    <property type="term" value="P:regulation of transcription by RNA polymerase II"/>
    <property type="evidence" value="ECO:0007669"/>
    <property type="project" value="TreeGrafter"/>
</dbReference>
<proteinExistence type="predicted"/>
<comment type="caution">
    <text evidence="2">The sequence shown here is derived from an EMBL/GenBank/DDBJ whole genome shotgun (WGS) entry which is preliminary data.</text>
</comment>
<protein>
    <submittedName>
        <fullName evidence="2">Alcohol dehydrogenase transcription factor myb/SANT-like domain-containing protein</fullName>
    </submittedName>
</protein>
<name>A0AAD4MWT2_9BILA</name>
<dbReference type="PANTHER" id="PTHR12243">
    <property type="entry name" value="MADF DOMAIN TRANSCRIPTION FACTOR"/>
    <property type="match status" value="1"/>
</dbReference>
<dbReference type="PROSITE" id="PS51029">
    <property type="entry name" value="MADF"/>
    <property type="match status" value="1"/>
</dbReference>
<dbReference type="Pfam" id="PF10545">
    <property type="entry name" value="MADF_DNA_bdg"/>
    <property type="match status" value="1"/>
</dbReference>
<dbReference type="PANTHER" id="PTHR12243:SF64">
    <property type="entry name" value="DORSAL INTERACTING PROTEIN 3-RELATED"/>
    <property type="match status" value="1"/>
</dbReference>
<evidence type="ECO:0000313" key="3">
    <source>
        <dbReference type="Proteomes" id="UP001201812"/>
    </source>
</evidence>
<gene>
    <name evidence="2" type="ORF">DdX_12326</name>
</gene>
<feature type="domain" description="MADF" evidence="1">
    <location>
        <begin position="183"/>
        <end position="271"/>
    </location>
</feature>
<dbReference type="GO" id="GO:0005667">
    <property type="term" value="C:transcription regulator complex"/>
    <property type="evidence" value="ECO:0007669"/>
    <property type="project" value="TreeGrafter"/>
</dbReference>
<dbReference type="GO" id="GO:0005634">
    <property type="term" value="C:nucleus"/>
    <property type="evidence" value="ECO:0007669"/>
    <property type="project" value="TreeGrafter"/>
</dbReference>
<evidence type="ECO:0000313" key="2">
    <source>
        <dbReference type="EMBL" id="KAI1707768.1"/>
    </source>
</evidence>
<organism evidence="2 3">
    <name type="scientific">Ditylenchus destructor</name>
    <dbReference type="NCBI Taxonomy" id="166010"/>
    <lineage>
        <taxon>Eukaryota</taxon>
        <taxon>Metazoa</taxon>
        <taxon>Ecdysozoa</taxon>
        <taxon>Nematoda</taxon>
        <taxon>Chromadorea</taxon>
        <taxon>Rhabditida</taxon>
        <taxon>Tylenchina</taxon>
        <taxon>Tylenchomorpha</taxon>
        <taxon>Sphaerularioidea</taxon>
        <taxon>Anguinidae</taxon>
        <taxon>Anguininae</taxon>
        <taxon>Ditylenchus</taxon>
    </lineage>
</organism>
<keyword evidence="3" id="KW-1185">Reference proteome</keyword>
<evidence type="ECO:0000259" key="1">
    <source>
        <dbReference type="PROSITE" id="PS51029"/>
    </source>
</evidence>
<dbReference type="Proteomes" id="UP001201812">
    <property type="component" value="Unassembled WGS sequence"/>
</dbReference>
<dbReference type="InterPro" id="IPR006578">
    <property type="entry name" value="MADF-dom"/>
</dbReference>
<sequence length="373" mass="43320">MEDRNYEYLDTKRGGQMVKDANGYLYWKSAEKRNTNGETRVYWRCMYFQKGPNGEKDTACKGFGLLYNNVFRVTTNHSHEPCEDAVALKEFEGRVRHMAKSNTEISARTVIERALNQQKDETPNYVLGDIKDDVVERNIRRYRKNCFEEPMPESLDELIMQNPYFGHHNETTSEMGNYQKDVRLMEAVRKYPQLYDKNHPEYRDQVRKGPIWDRIAQEVGFEDTKSAQGRWHSIRAAYQASNKRSQTRNGGEAASSYVYAKELAFLNWGPEERQGNDSWLSLIGTENSADPSYEDYDEKPSSQNVNGTVEFSSVNPVDPALLSVFDPKPRSDDEWHQFGSHVGSFLARLPDNRKKRELCIKIEQLMLEFEPDS</sequence>
<dbReference type="InterPro" id="IPR039353">
    <property type="entry name" value="TF_Adf1"/>
</dbReference>
<accession>A0AAD4MWT2</accession>
<dbReference type="Gene3D" id="2.20.25.240">
    <property type="match status" value="1"/>
</dbReference>
<dbReference type="SMART" id="SM00595">
    <property type="entry name" value="MADF"/>
    <property type="match status" value="1"/>
</dbReference>
<reference evidence="2" key="1">
    <citation type="submission" date="2022-01" db="EMBL/GenBank/DDBJ databases">
        <title>Genome Sequence Resource for Two Populations of Ditylenchus destructor, the Migratory Endoparasitic Phytonematode.</title>
        <authorList>
            <person name="Zhang H."/>
            <person name="Lin R."/>
            <person name="Xie B."/>
        </authorList>
    </citation>
    <scope>NUCLEOTIDE SEQUENCE</scope>
    <source>
        <strain evidence="2">BazhouSP</strain>
    </source>
</reference>
<dbReference type="AlphaFoldDB" id="A0AAD4MWT2"/>
<dbReference type="EMBL" id="JAKKPZ010000039">
    <property type="protein sequence ID" value="KAI1707768.1"/>
    <property type="molecule type" value="Genomic_DNA"/>
</dbReference>